<dbReference type="EMBL" id="VOIH02000012">
    <property type="protein sequence ID" value="KAF3431630.1"/>
    <property type="molecule type" value="Genomic_DNA"/>
</dbReference>
<name>A0A8K0DIN7_9ROSA</name>
<accession>A0A8K0DIN7</accession>
<comment type="caution">
    <text evidence="2">The sequence shown here is derived from an EMBL/GenBank/DDBJ whole genome shotgun (WGS) entry which is preliminary data.</text>
</comment>
<feature type="compositionally biased region" description="Basic and acidic residues" evidence="1">
    <location>
        <begin position="84"/>
        <end position="97"/>
    </location>
</feature>
<feature type="region of interest" description="Disordered" evidence="1">
    <location>
        <begin position="55"/>
        <end position="123"/>
    </location>
</feature>
<keyword evidence="3" id="KW-1185">Reference proteome</keyword>
<dbReference type="Proteomes" id="UP000796880">
    <property type="component" value="Unassembled WGS sequence"/>
</dbReference>
<evidence type="ECO:0000256" key="1">
    <source>
        <dbReference type="SAM" id="MobiDB-lite"/>
    </source>
</evidence>
<dbReference type="Pfam" id="PF16136">
    <property type="entry name" value="NLS_NINJA_AFP"/>
    <property type="match status" value="1"/>
</dbReference>
<gene>
    <name evidence="2" type="ORF">FNV43_RR26361</name>
</gene>
<sequence length="123" mass="13863">MENLSLQIVFFRDSCLAALKTQRLKRLGHVSATCFVPKSLKDLFASDGDRRGVRKRKELQTFRRMEAKRRRSEKQRNTINSAQSEKEGSFSEEDKLQQHQQHGGGASANTPSSTVAPLFGLPT</sequence>
<organism evidence="2 3">
    <name type="scientific">Rhamnella rubrinervis</name>
    <dbReference type="NCBI Taxonomy" id="2594499"/>
    <lineage>
        <taxon>Eukaryota</taxon>
        <taxon>Viridiplantae</taxon>
        <taxon>Streptophyta</taxon>
        <taxon>Embryophyta</taxon>
        <taxon>Tracheophyta</taxon>
        <taxon>Spermatophyta</taxon>
        <taxon>Magnoliopsida</taxon>
        <taxon>eudicotyledons</taxon>
        <taxon>Gunneridae</taxon>
        <taxon>Pentapetalae</taxon>
        <taxon>rosids</taxon>
        <taxon>fabids</taxon>
        <taxon>Rosales</taxon>
        <taxon>Rhamnaceae</taxon>
        <taxon>rhamnoid group</taxon>
        <taxon>Rhamneae</taxon>
        <taxon>Rhamnella</taxon>
    </lineage>
</organism>
<proteinExistence type="predicted"/>
<protein>
    <submittedName>
        <fullName evidence="2">Uncharacterized protein</fullName>
    </submittedName>
</protein>
<dbReference type="InterPro" id="IPR032310">
    <property type="entry name" value="NLS_NINJA_AFP-like"/>
</dbReference>
<evidence type="ECO:0000313" key="2">
    <source>
        <dbReference type="EMBL" id="KAF3431630.1"/>
    </source>
</evidence>
<evidence type="ECO:0000313" key="3">
    <source>
        <dbReference type="Proteomes" id="UP000796880"/>
    </source>
</evidence>
<reference evidence="2" key="1">
    <citation type="submission" date="2020-03" db="EMBL/GenBank/DDBJ databases">
        <title>A high-quality chromosome-level genome assembly of a woody plant with both climbing and erect habits, Rhamnella rubrinervis.</title>
        <authorList>
            <person name="Lu Z."/>
            <person name="Yang Y."/>
            <person name="Zhu X."/>
            <person name="Sun Y."/>
        </authorList>
    </citation>
    <scope>NUCLEOTIDE SEQUENCE</scope>
    <source>
        <strain evidence="2">BYM</strain>
        <tissue evidence="2">Leaf</tissue>
    </source>
</reference>
<dbReference type="AlphaFoldDB" id="A0A8K0DIN7"/>